<feature type="region of interest" description="Disordered" evidence="1">
    <location>
        <begin position="1"/>
        <end position="37"/>
    </location>
</feature>
<organism evidence="3 4">
    <name type="scientific">Psilocybe cf. subviscida</name>
    <dbReference type="NCBI Taxonomy" id="2480587"/>
    <lineage>
        <taxon>Eukaryota</taxon>
        <taxon>Fungi</taxon>
        <taxon>Dikarya</taxon>
        <taxon>Basidiomycota</taxon>
        <taxon>Agaricomycotina</taxon>
        <taxon>Agaricomycetes</taxon>
        <taxon>Agaricomycetidae</taxon>
        <taxon>Agaricales</taxon>
        <taxon>Agaricineae</taxon>
        <taxon>Strophariaceae</taxon>
        <taxon>Psilocybe</taxon>
    </lineage>
</organism>
<feature type="domain" description="F-box" evidence="2">
    <location>
        <begin position="58"/>
        <end position="107"/>
    </location>
</feature>
<proteinExistence type="predicted"/>
<dbReference type="InterPro" id="IPR001810">
    <property type="entry name" value="F-box_dom"/>
</dbReference>
<accession>A0A8H5ATR6</accession>
<dbReference type="AlphaFoldDB" id="A0A8H5ATR6"/>
<evidence type="ECO:0000313" key="4">
    <source>
        <dbReference type="Proteomes" id="UP000567179"/>
    </source>
</evidence>
<dbReference type="CDD" id="cd09917">
    <property type="entry name" value="F-box_SF"/>
    <property type="match status" value="1"/>
</dbReference>
<keyword evidence="4" id="KW-1185">Reference proteome</keyword>
<dbReference type="Proteomes" id="UP000567179">
    <property type="component" value="Unassembled WGS sequence"/>
</dbReference>
<name>A0A8H5ATR6_9AGAR</name>
<comment type="caution">
    <text evidence="3">The sequence shown here is derived from an EMBL/GenBank/DDBJ whole genome shotgun (WGS) entry which is preliminary data.</text>
</comment>
<dbReference type="SUPFAM" id="SSF81383">
    <property type="entry name" value="F-box domain"/>
    <property type="match status" value="1"/>
</dbReference>
<evidence type="ECO:0000259" key="2">
    <source>
        <dbReference type="PROSITE" id="PS50181"/>
    </source>
</evidence>
<gene>
    <name evidence="3" type="ORF">D9619_007777</name>
</gene>
<dbReference type="EMBL" id="JAACJJ010000057">
    <property type="protein sequence ID" value="KAF5310955.1"/>
    <property type="molecule type" value="Genomic_DNA"/>
</dbReference>
<sequence>MSKRKGIQKTAKVITGGEGQRAAKGLKRSASAELDLPTKRAKTSEASLAKLAASQKSLSMFVDMPLDVLTEIFTLLSPRDLVNLSRTSLMFCRTLCHRNSNIIWKTSRIRESEDTPACPEDMSERDYTILLFTTTCTHCGANNVKEADFYLRRRLCKGCKKSCLVHVYNETMYAHMDLVPQTNRSWTRSLSSRYLWKPEIEEMSKQIKLLETNVKKGQNGARKALEDFKSSRNMIVKGIYASARELFSWQQRMMEAQKGLTQDAVRDRLKEIERRFRDLGYLEDDFPREMHKKKFMRQSAPLTDRAWQVIRQSLEPELLANKTKRLAIEFLAIQARRRDIVEKLYAQYRITLFSSQWENLPVLFNICRLEPIRHLIDADRSVTVTEADLAPCMDNLPETLSKAIEGVKERLRNHVLTRMAHGSVTQSEEFKELQLAMISFQCASCRHLVFSFNELKVHACTPPDQGVSRTIVACYRTAPIQPDTEFPYTFMFCADGVPILQKLIQAVGLDHQTATAMQMDERDFRFRCRQCMEAESGNRDDPRYSEVAYSWKTMTYHVISSHEDVMKLDKFLGFEEVPARYIPVIRRKEAQEASRIDIWNRWACTRCTKYMVGQYGTYHEDVRKHVVKVHKIKKPQIGVHMAQLPGRSSGYIGTPYNPKDAQISEINQ</sequence>
<dbReference type="PROSITE" id="PS50181">
    <property type="entry name" value="FBOX"/>
    <property type="match status" value="1"/>
</dbReference>
<dbReference type="OrthoDB" id="2322499at2759"/>
<reference evidence="3 4" key="1">
    <citation type="journal article" date="2020" name="ISME J.">
        <title>Uncovering the hidden diversity of litter-decomposition mechanisms in mushroom-forming fungi.</title>
        <authorList>
            <person name="Floudas D."/>
            <person name="Bentzer J."/>
            <person name="Ahren D."/>
            <person name="Johansson T."/>
            <person name="Persson P."/>
            <person name="Tunlid A."/>
        </authorList>
    </citation>
    <scope>NUCLEOTIDE SEQUENCE [LARGE SCALE GENOMIC DNA]</scope>
    <source>
        <strain evidence="3 4">CBS 101986</strain>
    </source>
</reference>
<dbReference type="InterPro" id="IPR036047">
    <property type="entry name" value="F-box-like_dom_sf"/>
</dbReference>
<protein>
    <recommendedName>
        <fullName evidence="2">F-box domain-containing protein</fullName>
    </recommendedName>
</protein>
<dbReference type="Pfam" id="PF00646">
    <property type="entry name" value="F-box"/>
    <property type="match status" value="1"/>
</dbReference>
<evidence type="ECO:0000313" key="3">
    <source>
        <dbReference type="EMBL" id="KAF5310955.1"/>
    </source>
</evidence>
<evidence type="ECO:0000256" key="1">
    <source>
        <dbReference type="SAM" id="MobiDB-lite"/>
    </source>
</evidence>